<protein>
    <submittedName>
        <fullName evidence="4">CHAT domain-containing protein</fullName>
    </submittedName>
</protein>
<keyword evidence="5" id="KW-1185">Reference proteome</keyword>
<evidence type="ECO:0000313" key="4">
    <source>
        <dbReference type="EMBL" id="QFS52006.1"/>
    </source>
</evidence>
<gene>
    <name evidence="4" type="ORF">GXM_09500</name>
</gene>
<feature type="domain" description="Transposase DDE" evidence="2">
    <location>
        <begin position="508"/>
        <end position="984"/>
    </location>
</feature>
<organism evidence="4 5">
    <name type="scientific">Nostoc sphaeroides CCNUC1</name>
    <dbReference type="NCBI Taxonomy" id="2653204"/>
    <lineage>
        <taxon>Bacteria</taxon>
        <taxon>Bacillati</taxon>
        <taxon>Cyanobacteriota</taxon>
        <taxon>Cyanophyceae</taxon>
        <taxon>Nostocales</taxon>
        <taxon>Nostocaceae</taxon>
        <taxon>Nostoc</taxon>
    </lineage>
</organism>
<accession>A0A5P8WIP0</accession>
<sequence>MKKLVILQFDGEFSKGYKVTLEVGEEGKRPDLRIRGELPQALEIIQCFQSWRDIYRSLDGQTRIKKLGARNVNIDDLKQKCDERSQSLLNSFNSWLQSQSFNPIKNCLYQQDWHREDEIRVILSTDCQELRKLPWHLWNGFYAIPHFRITPFEVALSAPDGERRERPFREKIRILIILGDSTEINVKADEQLLQKYCGDAEIVTLVEPLRQELNNYLQDEIGWDMLFFSGHSQTQGTQGRIFLNHDDSLTMAELRDTLLPAIAKRLQLAIFNSCDGLGIARELESLQIPQVIVMREPVPDKVAQEFLKHFLKSFTGGSSLCISVGYARQQLQRLESQFPCASWLPVIVQNQLEVPPTWQSLGITRSPYRGLMAFREEDAENFFGREAFVEQLVIDITSKPLVAVIGASGSGKSSVVFAGLIPQLRQNNIVGDNGGSDCDRSMGSSLQYHRQWQIISFRPGKNPLPGFLTKLEEIGVKNCQNVYCKRIPAVLSMTPNKNDCIPEQFIFEPVLSCPVIVNFKGEPVTSDAGITLIAELDRKREITSRLASCFKDYREPNKILHPINSLIAQRIYGLIMGYEDLNDHETLRHDAIFALAVGKVINSEQESITLAGKSTLNRLEHCPEDVSSRADSRYHRIEHDAEAIETLLVEIFLESYQKPPRQIILDLDVTDDLVHGNQEATFFNPYYRGYCYAPLYIFCGQHLLAAKLRASNVDPAEGGLSELQRVIKIIRSRWKNVKIIIRGDSAYSRDDIMTWCESKTEIDYVFGLAQNPRLIQLSQSIKHRASEEYSGRLKPIVDFFETLFLPSPDLTNDAAAFVNNSVWYCSLDYQTLDSWSHSRRVVAKVEYSYEEVDTRFVVTSLPIKKIPPGRLYTQKYCPRGNMENCLKEQKLGLRSDRTSTHTFEGNQLRLWFASIAYILMNTLREQCLAKTEFKNATIETIRTKLLKLGAVITISKRRILIAISSAYPYKKIFAMVYKSLSQLPSPG</sequence>
<dbReference type="Pfam" id="PF12770">
    <property type="entry name" value="CHAT"/>
    <property type="match status" value="1"/>
</dbReference>
<dbReference type="EMBL" id="CP045227">
    <property type="protein sequence ID" value="QFS52006.1"/>
    <property type="molecule type" value="Genomic_DNA"/>
</dbReference>
<dbReference type="InterPro" id="IPR025668">
    <property type="entry name" value="Tnp_DDE_dom"/>
</dbReference>
<proteinExistence type="predicted"/>
<name>A0A5P8WIP0_9NOSO</name>
<dbReference type="NCBIfam" id="NF033539">
    <property type="entry name" value="transpos_IS1380"/>
    <property type="match status" value="1"/>
</dbReference>
<dbReference type="InterPro" id="IPR047960">
    <property type="entry name" value="Transpos_IS1380"/>
</dbReference>
<reference evidence="4 5" key="1">
    <citation type="submission" date="2019-10" db="EMBL/GenBank/DDBJ databases">
        <title>Genomic and transcriptomic insights into the perfect genentic adaptation of a filamentous nitrogen-fixing cyanobacterium to rice fields.</title>
        <authorList>
            <person name="Chen Z."/>
        </authorList>
    </citation>
    <scope>NUCLEOTIDE SEQUENCE [LARGE SCALE GENOMIC DNA]</scope>
    <source>
        <strain evidence="4">CCNUC1</strain>
    </source>
</reference>
<feature type="domain" description="Novel STAND NTPase 1" evidence="3">
    <location>
        <begin position="367"/>
        <end position="469"/>
    </location>
</feature>
<dbReference type="Pfam" id="PF20703">
    <property type="entry name" value="nSTAND1"/>
    <property type="match status" value="1"/>
</dbReference>
<evidence type="ECO:0000259" key="2">
    <source>
        <dbReference type="Pfam" id="PF13701"/>
    </source>
</evidence>
<evidence type="ECO:0000259" key="3">
    <source>
        <dbReference type="Pfam" id="PF20703"/>
    </source>
</evidence>
<dbReference type="Pfam" id="PF13701">
    <property type="entry name" value="DDE_Tnp_1_4"/>
    <property type="match status" value="1"/>
</dbReference>
<feature type="domain" description="CHAT" evidence="1">
    <location>
        <begin position="120"/>
        <end position="336"/>
    </location>
</feature>
<dbReference type="InterPro" id="IPR027417">
    <property type="entry name" value="P-loop_NTPase"/>
</dbReference>
<evidence type="ECO:0000259" key="1">
    <source>
        <dbReference type="Pfam" id="PF12770"/>
    </source>
</evidence>
<dbReference type="AlphaFoldDB" id="A0A5P8WIP0"/>
<dbReference type="InterPro" id="IPR024983">
    <property type="entry name" value="CHAT_dom"/>
</dbReference>
<dbReference type="SUPFAM" id="SSF52540">
    <property type="entry name" value="P-loop containing nucleoside triphosphate hydrolases"/>
    <property type="match status" value="1"/>
</dbReference>
<dbReference type="KEGG" id="nsh:GXM_09500"/>
<dbReference type="InterPro" id="IPR049052">
    <property type="entry name" value="nSTAND1"/>
</dbReference>
<evidence type="ECO:0000313" key="5">
    <source>
        <dbReference type="Proteomes" id="UP000326678"/>
    </source>
</evidence>
<dbReference type="Proteomes" id="UP000326678">
    <property type="component" value="Chromosome Gxm2"/>
</dbReference>